<dbReference type="AlphaFoldDB" id="A0A4Y8WR39"/>
<dbReference type="PANTHER" id="PTHR40940">
    <property type="entry name" value="PROTEIN BATD-RELATED"/>
    <property type="match status" value="1"/>
</dbReference>
<proteinExistence type="predicted"/>
<dbReference type="OrthoDB" id="2079210at2"/>
<dbReference type="InterPro" id="IPR025738">
    <property type="entry name" value="BatD"/>
</dbReference>
<sequence>MMSRAQRYILATLFLLVGTLAWGQDKVIFEVEVPSHIIAGKPFKVELMVNASAKDAKLATPQGLQLLYGPAISSTTSMRIVNGKRSSSRSTIFTYTFLAEKEGNYVIPEASVVVDGSTYRSASRRIKVFGAEAVAEDMPTESGSISSQDLYIVATPSKQRVYEQEAITINYKLYSRLENPQFTNITFPDYEGFVQYVQNDGSNAQFQAEQVNGKLYYTATFHSVVLYPQRAGKLTIKPAEFEMLVNMPISNPQRSIFDAFFDNFQQVSKQLRTKPITIDVQALPSPKPEGFNGAVGQFTLSSEIPTKVLKTNESFTMKLLLEGYGNIKLAQIPEPKLPEGFETYDPKETDDTEVSGGQTRGSKSMEYFAVPRHVGDFVIPAFPFSYFDPAKGSYQTITIPEVKLHIDKGDNSEAITTTGGANREDVKYIDRDIRYLKSGNTTTPLNRAQWHNAWWFYLLVIVLLIGAIAVDRKLEADNADTASNRSRKAGKTAQKYLKIASKMRSKGEASAYYEALLKGLSDYLSAKFHIPLSELSKDNIRTTMTRLGVSSELTEEAINTLSALEIARYTPSESEDRVELYDRATEVIEGIQKTKLKR</sequence>
<evidence type="ECO:0000313" key="1">
    <source>
        <dbReference type="EMBL" id="TFH96171.1"/>
    </source>
</evidence>
<dbReference type="Pfam" id="PF13584">
    <property type="entry name" value="BatD"/>
    <property type="match status" value="3"/>
</dbReference>
<keyword evidence="2" id="KW-1185">Reference proteome</keyword>
<evidence type="ECO:0000313" key="2">
    <source>
        <dbReference type="Proteomes" id="UP000297225"/>
    </source>
</evidence>
<accession>A0A4Y8WR39</accession>
<comment type="caution">
    <text evidence="1">The sequence shown here is derived from an EMBL/GenBank/DDBJ whole genome shotgun (WGS) entry which is preliminary data.</text>
</comment>
<dbReference type="EMBL" id="SPNC01000027">
    <property type="protein sequence ID" value="TFH96171.1"/>
    <property type="molecule type" value="Genomic_DNA"/>
</dbReference>
<reference evidence="1 2" key="1">
    <citation type="submission" date="2019-03" db="EMBL/GenBank/DDBJ databases">
        <title>Porphyromonas levii Isolated from the Uterus of Dairy Cows.</title>
        <authorList>
            <person name="Francis A.M."/>
        </authorList>
    </citation>
    <scope>NUCLEOTIDE SEQUENCE [LARGE SCALE GENOMIC DNA]</scope>
    <source>
        <strain evidence="1 2">AF5678</strain>
    </source>
</reference>
<dbReference type="PANTHER" id="PTHR40940:SF2">
    <property type="entry name" value="BATD"/>
    <property type="match status" value="1"/>
</dbReference>
<name>A0A4Y8WR39_9PORP</name>
<dbReference type="Proteomes" id="UP000297225">
    <property type="component" value="Unassembled WGS sequence"/>
</dbReference>
<gene>
    <name evidence="1" type="ORF">E4P47_02855</name>
</gene>
<dbReference type="STRING" id="1122973.GCA_000379925_01670"/>
<protein>
    <submittedName>
        <fullName evidence="1">Protein BatD</fullName>
    </submittedName>
</protein>
<dbReference type="RefSeq" id="WP_134848843.1">
    <property type="nucleotide sequence ID" value="NZ_CP197400.1"/>
</dbReference>
<organism evidence="1 2">
    <name type="scientific">Porphyromonas levii</name>
    <dbReference type="NCBI Taxonomy" id="28114"/>
    <lineage>
        <taxon>Bacteria</taxon>
        <taxon>Pseudomonadati</taxon>
        <taxon>Bacteroidota</taxon>
        <taxon>Bacteroidia</taxon>
        <taxon>Bacteroidales</taxon>
        <taxon>Porphyromonadaceae</taxon>
        <taxon>Porphyromonas</taxon>
    </lineage>
</organism>
<dbReference type="GeneID" id="66797234"/>